<proteinExistence type="predicted"/>
<evidence type="ECO:0000259" key="1">
    <source>
        <dbReference type="Pfam" id="PF07589"/>
    </source>
</evidence>
<dbReference type="AlphaFoldDB" id="A0AAU8JBC7"/>
<protein>
    <submittedName>
        <fullName evidence="2">PEP-CTERM sorting domain-containing protein</fullName>
    </submittedName>
</protein>
<dbReference type="NCBIfam" id="TIGR02595">
    <property type="entry name" value="PEP_CTERM"/>
    <property type="match status" value="1"/>
</dbReference>
<dbReference type="Pfam" id="PF07589">
    <property type="entry name" value="PEP-CTERM"/>
    <property type="match status" value="1"/>
</dbReference>
<evidence type="ECO:0000313" key="2">
    <source>
        <dbReference type="EMBL" id="XCM35606.1"/>
    </source>
</evidence>
<sequence length="120" mass="13232">MQDGNTYLAAYHYIPERNWTQKSYTGLEASDFSLAFADGNVNNLHPDFTKNGSEITWGFFRANSSCRNCSGYTVVGGIDDWSVTVHTADPVPEPSSILGAIAGGTFGIRFFRKKRSLLNN</sequence>
<reference evidence="2" key="1">
    <citation type="submission" date="2024-07" db="EMBL/GenBank/DDBJ databases">
        <authorList>
            <person name="Kim Y.J."/>
            <person name="Jeong J.Y."/>
        </authorList>
    </citation>
    <scope>NUCLEOTIDE SEQUENCE</scope>
    <source>
        <strain evidence="2">GIHE-MW2</strain>
    </source>
</reference>
<dbReference type="RefSeq" id="WP_054465440.1">
    <property type="nucleotide sequence ID" value="NZ_CP159837.1"/>
</dbReference>
<organism evidence="2">
    <name type="scientific">Planktothricoides raciborskii GIHE-MW2</name>
    <dbReference type="NCBI Taxonomy" id="2792601"/>
    <lineage>
        <taxon>Bacteria</taxon>
        <taxon>Bacillati</taxon>
        <taxon>Cyanobacteriota</taxon>
        <taxon>Cyanophyceae</taxon>
        <taxon>Oscillatoriophycideae</taxon>
        <taxon>Oscillatoriales</taxon>
        <taxon>Oscillatoriaceae</taxon>
        <taxon>Planktothricoides</taxon>
    </lineage>
</organism>
<feature type="domain" description="Ice-binding protein C-terminal" evidence="1">
    <location>
        <begin position="90"/>
        <end position="113"/>
    </location>
</feature>
<gene>
    <name evidence="2" type="ORF">ABWT76_004298</name>
</gene>
<accession>A0AAU8JBC7</accession>
<dbReference type="EMBL" id="CP159837">
    <property type="protein sequence ID" value="XCM35606.1"/>
    <property type="molecule type" value="Genomic_DNA"/>
</dbReference>
<name>A0AAU8JBC7_9CYAN</name>
<dbReference type="InterPro" id="IPR013424">
    <property type="entry name" value="Ice-binding_C"/>
</dbReference>